<keyword evidence="2" id="KW-0521">NADP</keyword>
<dbReference type="GO" id="GO:0016491">
    <property type="term" value="F:oxidoreductase activity"/>
    <property type="evidence" value="ECO:0007669"/>
    <property type="project" value="UniProtKB-KW"/>
</dbReference>
<comment type="similarity">
    <text evidence="1">Belongs to the NmrA-type oxidoreductase family. Isoflavone reductase subfamily.</text>
</comment>
<dbReference type="SUPFAM" id="SSF51735">
    <property type="entry name" value="NAD(P)-binding Rossmann-fold domains"/>
    <property type="match status" value="1"/>
</dbReference>
<dbReference type="PANTHER" id="PTHR47706:SF4">
    <property type="entry name" value="NMRA-LIKE DOMAIN-CONTAINING PROTEIN"/>
    <property type="match status" value="1"/>
</dbReference>
<dbReference type="InterPro" id="IPR036291">
    <property type="entry name" value="NAD(P)-bd_dom_sf"/>
</dbReference>
<keyword evidence="6" id="KW-1185">Reference proteome</keyword>
<dbReference type="STRING" id="1149755.A0A2J6S1S1"/>
<dbReference type="InterPro" id="IPR051609">
    <property type="entry name" value="NmrA/Isoflavone_reductase-like"/>
</dbReference>
<keyword evidence="3" id="KW-0560">Oxidoreductase</keyword>
<evidence type="ECO:0000256" key="1">
    <source>
        <dbReference type="ARBA" id="ARBA00005725"/>
    </source>
</evidence>
<protein>
    <submittedName>
        <fullName evidence="5">NAD(P)-binding protein</fullName>
    </submittedName>
</protein>
<dbReference type="Gene3D" id="3.40.50.720">
    <property type="entry name" value="NAD(P)-binding Rossmann-like Domain"/>
    <property type="match status" value="1"/>
</dbReference>
<evidence type="ECO:0000259" key="4">
    <source>
        <dbReference type="Pfam" id="PF05368"/>
    </source>
</evidence>
<sequence length="317" mass="35463">MVKVAVTGGSGWMAQEVIDKLVATKKHEILIISRMDPPLNAKVQPGVTWAKTDYSDKSQLTGLLKGVHTVICFSTAHSDPGSVSQKLLIDSAIAAGVKRYAPNEWSGSSVEELPWYAEKENVREYLKEINKEKKVLEYTLFQPGFITDMLAPLENVATSRSQELWFDFPNRRAITLKNVDDAFTGTTLNDLVNVVVRAVDYEGEWPVIGGIRGEAVSASELLEIGKKVRGGKPWDITYLSEADVRADDFETPWVPKFVDPNLTDEQNAYFSKVILKGCLLSGVSKSWVVTDDWNRLLPDYKFTGVEEFLKERWAGKD</sequence>
<feature type="domain" description="NmrA-like" evidence="4">
    <location>
        <begin position="3"/>
        <end position="309"/>
    </location>
</feature>
<dbReference type="EMBL" id="KZ613941">
    <property type="protein sequence ID" value="PMD44723.1"/>
    <property type="molecule type" value="Genomic_DNA"/>
</dbReference>
<proteinExistence type="inferred from homology"/>
<dbReference type="Pfam" id="PF05368">
    <property type="entry name" value="NmrA"/>
    <property type="match status" value="1"/>
</dbReference>
<evidence type="ECO:0000256" key="3">
    <source>
        <dbReference type="ARBA" id="ARBA00023002"/>
    </source>
</evidence>
<organism evidence="5 6">
    <name type="scientific">Hyaloscypha variabilis (strain UAMH 11265 / GT02V1 / F)</name>
    <name type="common">Meliniomyces variabilis</name>
    <dbReference type="NCBI Taxonomy" id="1149755"/>
    <lineage>
        <taxon>Eukaryota</taxon>
        <taxon>Fungi</taxon>
        <taxon>Dikarya</taxon>
        <taxon>Ascomycota</taxon>
        <taxon>Pezizomycotina</taxon>
        <taxon>Leotiomycetes</taxon>
        <taxon>Helotiales</taxon>
        <taxon>Hyaloscyphaceae</taxon>
        <taxon>Hyaloscypha</taxon>
        <taxon>Hyaloscypha variabilis</taxon>
    </lineage>
</organism>
<dbReference type="PANTHER" id="PTHR47706">
    <property type="entry name" value="NMRA-LIKE FAMILY PROTEIN"/>
    <property type="match status" value="1"/>
</dbReference>
<evidence type="ECO:0000256" key="2">
    <source>
        <dbReference type="ARBA" id="ARBA00022857"/>
    </source>
</evidence>
<evidence type="ECO:0000313" key="6">
    <source>
        <dbReference type="Proteomes" id="UP000235786"/>
    </source>
</evidence>
<dbReference type="Proteomes" id="UP000235786">
    <property type="component" value="Unassembled WGS sequence"/>
</dbReference>
<accession>A0A2J6S1S1</accession>
<name>A0A2J6S1S1_HYAVF</name>
<dbReference type="InterPro" id="IPR008030">
    <property type="entry name" value="NmrA-like"/>
</dbReference>
<reference evidence="5 6" key="1">
    <citation type="submission" date="2016-04" db="EMBL/GenBank/DDBJ databases">
        <title>A degradative enzymes factory behind the ericoid mycorrhizal symbiosis.</title>
        <authorList>
            <consortium name="DOE Joint Genome Institute"/>
            <person name="Martino E."/>
            <person name="Morin E."/>
            <person name="Grelet G."/>
            <person name="Kuo A."/>
            <person name="Kohler A."/>
            <person name="Daghino S."/>
            <person name="Barry K."/>
            <person name="Choi C."/>
            <person name="Cichocki N."/>
            <person name="Clum A."/>
            <person name="Copeland A."/>
            <person name="Hainaut M."/>
            <person name="Haridas S."/>
            <person name="Labutti K."/>
            <person name="Lindquist E."/>
            <person name="Lipzen A."/>
            <person name="Khouja H.-R."/>
            <person name="Murat C."/>
            <person name="Ohm R."/>
            <person name="Olson A."/>
            <person name="Spatafora J."/>
            <person name="Veneault-Fourrey C."/>
            <person name="Henrissat B."/>
            <person name="Grigoriev I."/>
            <person name="Martin F."/>
            <person name="Perotto S."/>
        </authorList>
    </citation>
    <scope>NUCLEOTIDE SEQUENCE [LARGE SCALE GENOMIC DNA]</scope>
    <source>
        <strain evidence="5 6">F</strain>
    </source>
</reference>
<gene>
    <name evidence="5" type="ORF">L207DRAFT_579654</name>
</gene>
<dbReference type="OrthoDB" id="10000533at2759"/>
<dbReference type="AlphaFoldDB" id="A0A2J6S1S1"/>
<evidence type="ECO:0000313" key="5">
    <source>
        <dbReference type="EMBL" id="PMD44723.1"/>
    </source>
</evidence>